<protein>
    <submittedName>
        <fullName evidence="2">Uncharacterized protein</fullName>
    </submittedName>
</protein>
<sequence>MSTDVLCNIRTSFIPYIVRLLRTSHLFIHLILLLWCSIAHNIRLFMFIFLLFSKKLCQVFSELYDDDDDVFVESNFDSFFWCCFLENEMFFVYFQYLLFSFSVFFSTSCVFLVA</sequence>
<keyword evidence="1" id="KW-0812">Transmembrane</keyword>
<organism evidence="2">
    <name type="scientific">Cacopsylla melanoneura</name>
    <dbReference type="NCBI Taxonomy" id="428564"/>
    <lineage>
        <taxon>Eukaryota</taxon>
        <taxon>Metazoa</taxon>
        <taxon>Ecdysozoa</taxon>
        <taxon>Arthropoda</taxon>
        <taxon>Hexapoda</taxon>
        <taxon>Insecta</taxon>
        <taxon>Pterygota</taxon>
        <taxon>Neoptera</taxon>
        <taxon>Paraneoptera</taxon>
        <taxon>Hemiptera</taxon>
        <taxon>Sternorrhyncha</taxon>
        <taxon>Psylloidea</taxon>
        <taxon>Psyllidae</taxon>
        <taxon>Psyllinae</taxon>
        <taxon>Cacopsylla</taxon>
    </lineage>
</organism>
<dbReference type="AlphaFoldDB" id="A0A8D8ZCJ0"/>
<accession>A0A8D8ZCJ0</accession>
<keyword evidence="1" id="KW-0472">Membrane</keyword>
<feature type="transmembrane region" description="Helical" evidence="1">
    <location>
        <begin position="26"/>
        <end position="52"/>
    </location>
</feature>
<name>A0A8D8ZCJ0_9HEMI</name>
<reference evidence="2" key="1">
    <citation type="submission" date="2021-05" db="EMBL/GenBank/DDBJ databases">
        <authorList>
            <person name="Alioto T."/>
            <person name="Alioto T."/>
            <person name="Gomez Garrido J."/>
        </authorList>
    </citation>
    <scope>NUCLEOTIDE SEQUENCE</scope>
</reference>
<proteinExistence type="predicted"/>
<dbReference type="EMBL" id="HBUF01467383">
    <property type="protein sequence ID" value="CAG6744459.1"/>
    <property type="molecule type" value="Transcribed_RNA"/>
</dbReference>
<feature type="transmembrane region" description="Helical" evidence="1">
    <location>
        <begin position="93"/>
        <end position="113"/>
    </location>
</feature>
<evidence type="ECO:0000256" key="1">
    <source>
        <dbReference type="SAM" id="Phobius"/>
    </source>
</evidence>
<keyword evidence="1" id="KW-1133">Transmembrane helix</keyword>
<evidence type="ECO:0000313" key="2">
    <source>
        <dbReference type="EMBL" id="CAG6744459.1"/>
    </source>
</evidence>